<dbReference type="InterPro" id="IPR050712">
    <property type="entry name" value="NAD(P)H-dep_reductase"/>
</dbReference>
<dbReference type="EMBL" id="BAAADE010000005">
    <property type="protein sequence ID" value="GAA0608067.1"/>
    <property type="molecule type" value="Genomic_DNA"/>
</dbReference>
<dbReference type="Gene3D" id="3.40.50.360">
    <property type="match status" value="1"/>
</dbReference>
<dbReference type="Pfam" id="PF03358">
    <property type="entry name" value="FMN_red"/>
    <property type="match status" value="1"/>
</dbReference>
<sequence>MSKLNVAVLVGSLRKESFSSQVANGLKIVAPDDMALTIVEIGDLPFYNPDLETDTPPQPWVRFRAEIAKADVVIFVTPEYNRSVPAALKNALDVGSRPYGKSVWGGKPAAVVSSSPGNISGFGANHHLRQSLVFLDMPTLQQPEAYLAQVDKLLDTKAGFVADTAKFMGMFMKTFDTFARKNIG</sequence>
<gene>
    <name evidence="2" type="ORF">GCM10008943_24520</name>
</gene>
<organism evidence="2 3">
    <name type="scientific">Paenochrobactrum glaciei</name>
    <dbReference type="NCBI Taxonomy" id="486407"/>
    <lineage>
        <taxon>Bacteria</taxon>
        <taxon>Pseudomonadati</taxon>
        <taxon>Pseudomonadota</taxon>
        <taxon>Alphaproteobacteria</taxon>
        <taxon>Hyphomicrobiales</taxon>
        <taxon>Brucellaceae</taxon>
        <taxon>Paenochrobactrum</taxon>
    </lineage>
</organism>
<evidence type="ECO:0000259" key="1">
    <source>
        <dbReference type="Pfam" id="PF03358"/>
    </source>
</evidence>
<keyword evidence="3" id="KW-1185">Reference proteome</keyword>
<dbReference type="InterPro" id="IPR029039">
    <property type="entry name" value="Flavoprotein-like_sf"/>
</dbReference>
<dbReference type="PANTHER" id="PTHR30543">
    <property type="entry name" value="CHROMATE REDUCTASE"/>
    <property type="match status" value="1"/>
</dbReference>
<reference evidence="2 3" key="1">
    <citation type="journal article" date="2019" name="Int. J. Syst. Evol. Microbiol.">
        <title>The Global Catalogue of Microorganisms (GCM) 10K type strain sequencing project: providing services to taxonomists for standard genome sequencing and annotation.</title>
        <authorList>
            <consortium name="The Broad Institute Genomics Platform"/>
            <consortium name="The Broad Institute Genome Sequencing Center for Infectious Disease"/>
            <person name="Wu L."/>
            <person name="Ma J."/>
        </authorList>
    </citation>
    <scope>NUCLEOTIDE SEQUENCE [LARGE SCALE GENOMIC DNA]</scope>
    <source>
        <strain evidence="2 3">JCM 15115</strain>
    </source>
</reference>
<dbReference type="InterPro" id="IPR005025">
    <property type="entry name" value="FMN_Rdtase-like_dom"/>
</dbReference>
<dbReference type="Proteomes" id="UP001424441">
    <property type="component" value="Unassembled WGS sequence"/>
</dbReference>
<evidence type="ECO:0000313" key="3">
    <source>
        <dbReference type="Proteomes" id="UP001424441"/>
    </source>
</evidence>
<name>A0ABN1GBP6_9HYPH</name>
<proteinExistence type="predicted"/>
<dbReference type="PANTHER" id="PTHR30543:SF21">
    <property type="entry name" value="NAD(P)H-DEPENDENT FMN REDUCTASE LOT6"/>
    <property type="match status" value="1"/>
</dbReference>
<accession>A0ABN1GBP6</accession>
<feature type="domain" description="NADPH-dependent FMN reductase-like" evidence="1">
    <location>
        <begin position="5"/>
        <end position="149"/>
    </location>
</feature>
<dbReference type="RefSeq" id="WP_343806011.1">
    <property type="nucleotide sequence ID" value="NZ_BAAADE010000005.1"/>
</dbReference>
<evidence type="ECO:0000313" key="2">
    <source>
        <dbReference type="EMBL" id="GAA0608067.1"/>
    </source>
</evidence>
<protein>
    <submittedName>
        <fullName evidence="2">NADPH-dependent FMN reductase</fullName>
    </submittedName>
</protein>
<comment type="caution">
    <text evidence="2">The sequence shown here is derived from an EMBL/GenBank/DDBJ whole genome shotgun (WGS) entry which is preliminary data.</text>
</comment>
<dbReference type="SUPFAM" id="SSF52218">
    <property type="entry name" value="Flavoproteins"/>
    <property type="match status" value="1"/>
</dbReference>